<dbReference type="EMBL" id="MU971361">
    <property type="protein sequence ID" value="KAK9238071.1"/>
    <property type="molecule type" value="Genomic_DNA"/>
</dbReference>
<reference evidence="2" key="1">
    <citation type="journal article" date="2024" name="Front. Bioeng. Biotechnol.">
        <title>Genome-scale model development and genomic sequencing of the oleaginous clade Lipomyces.</title>
        <authorList>
            <person name="Czajka J.J."/>
            <person name="Han Y."/>
            <person name="Kim J."/>
            <person name="Mondo S.J."/>
            <person name="Hofstad B.A."/>
            <person name="Robles A."/>
            <person name="Haridas S."/>
            <person name="Riley R."/>
            <person name="LaButti K."/>
            <person name="Pangilinan J."/>
            <person name="Andreopoulos W."/>
            <person name="Lipzen A."/>
            <person name="Yan J."/>
            <person name="Wang M."/>
            <person name="Ng V."/>
            <person name="Grigoriev I.V."/>
            <person name="Spatafora J.W."/>
            <person name="Magnuson J.K."/>
            <person name="Baker S.E."/>
            <person name="Pomraning K.R."/>
        </authorList>
    </citation>
    <scope>NUCLEOTIDE SEQUENCE [LARGE SCALE GENOMIC DNA]</scope>
    <source>
        <strain evidence="2">CBS 7786</strain>
    </source>
</reference>
<name>A0ACC3T375_LIPKO</name>
<evidence type="ECO:0000313" key="2">
    <source>
        <dbReference type="Proteomes" id="UP001433508"/>
    </source>
</evidence>
<protein>
    <submittedName>
        <fullName evidence="1">Uncharacterized protein</fullName>
    </submittedName>
</protein>
<proteinExistence type="predicted"/>
<sequence length="1965" mass="217139">MSRLDRLVSLLDTGSTQLVRNTAADQIADVQRAHPDELYNLLGRVFPYLRSQKWDTRVAAARALGGIADNTEKWDPNDNDSKLEDEHVKEEEDDEVEQEIKHEEGYDEVVKRPALPTRTPSFYPPLPLPSEFIKKEEDLADTKIHLTKINTESLNASSTSPSSPDDDLLTFSTLDIGAVLKNGMKLLGSGGREYDFSLADLDPAERLALQKRNVTARLGLGGEYMDDIVTAHDFALQTPGAKTPGVPATPGQAQYSQSNLGQPLKTPDAVPQSPADDSAGLSSRVRAMAKRKAKADAKNHSNRMRSVDLSSSTTSRKLASVDPTPTAQQAQVQDYFSVTPQAQPDRVVVEHKAPPNPSSTIQTAASGQVWPFEGLAELLMVDLFDEAWETRHGAASGLREIIRVHGSGAGRIVGRSRKENDRLNKAWLEDLACRVCCVFALDRFGDYVSDQVVAPIRESVAQTLGALLHHLPKDTVLNTYNVLYTLIMQNNLDISFPIWEACHGGMLGLKYLVAVRKDLLFDQDSKNGLLDGVVECVMHGLDEQDDDVRAVSAATLVPIASELVLLRPQSVDKLIEVVWDCLANLKDDLSASTGSVMDLLAKLCSFPQVLEQMKANATADPSMSFAMLVPRLYPFLRHSITSVRRAVLRALLTFLNIEGDGGSDWIDGKALRLLFQNLLVEQNETVLNLSLEVFEALSDKLSKQGGTKVAEAFSSHVYPLLTLLMTPIGINRNTYPMDTSLFLRPSGATFAALNPANPTSTGVGFGGPTNGSSEGPPSKRRRRSEKKEEPLITAHNIDGPVFLGDADLVGMDVMLRMKIAGAKAMGYAMSRWPETSVMTFQGILSSYLGSSNNVLSEIAPYSTSRLIAALILEEYGSHVKGSSALKDYFAPILSDILHAAPTDAIYQDLAPFLRVVRTQAQALLNVFVDVGRVSPHKLPRLAIVAQGEPDAGPDAFSLADGERVLGPEIERLRKSMQASYRFAVADPLKHAQESLRIAIDDAKEALESRQIRISAAIAGAYISLLSSLPKKLNPVIRSLMDCVKEEENFDLQKRAAASVALLVQLCADHGKIGASDKMIKNLCAFLCVDTAEVPEFHHHEKLEQAILSLHKEEDRHDPKDAIAYRREAKKARTKRRGAKTALEILADMFGPNLFQKVPKLRECMISPLLVLQEPLPSDITSPESTLGQEIVDGLSVIRALIPRLHPDLHDIFVDYFKLIATALESTFSVLRYAAAKCFATVCSVVKAKGMTFLVENILPMFNNALDLQCRQGAVECVYHLVHVMEADILPYVVFLIVPILGRMSDSDNDIRLLATTTFAQLIKLVPLEAGIPDPPDLPPSLLEGRDRERKFISQMLDPTKVEPFALPVAIKADLRKYQQEGVNWLAFLNKYHLHGILCDDMGLGKTLQTICIVASDHHLRAEEHARTHSVETRPLPSLVVCPPTLTGHWEHELRTYAPFLKVLVYVGNPYQRSLIANRFASADIVVTSYDICRNDAAVLTGQNWCYCVLDEGHIIKNASSKLTRAVKTISADHRLILSGTPIQNNVLELWSLFDFLMPGFLGTEKVFNDRFSKPITQGRNSKSSSKEQEAGALALEALHKQVLPFLLRRLKEDVLADLPPKIIQDYYCELSDLQKQLYEDFAKKQKTTVRTEVSSAGKENKQHIFQALQYMRKLCDHPALVVNPKHPQYDKVTRQLTAEKRPLRDISHAPKLGALHALLLDCGIGTNVTSTNSAVAAVPEDLGAGVISQHRALIFCQLKDMLDIVEQDVFQKLLPNVSYMRLDGGTDPRKRQDIVQNFNADPSIDVLLLTTHVGGLGLNLTGADTVIFVEHDWNPMKDLQAMDRAHRIGQKKVVNVYRLITRNTIEEKIMGLQRFKLNIANTIVNQQNAGLSSMDTDQILDLFNVGEEEAAAPKAPVSTGEEMVDEQGQIIKKGDRSAVQGLTDLWDEKEYEEEYNLDSFIQSLK</sequence>
<gene>
    <name evidence="1" type="ORF">V1525DRAFT_402348</name>
</gene>
<keyword evidence="2" id="KW-1185">Reference proteome</keyword>
<organism evidence="1 2">
    <name type="scientific">Lipomyces kononenkoae</name>
    <name type="common">Yeast</name>
    <dbReference type="NCBI Taxonomy" id="34357"/>
    <lineage>
        <taxon>Eukaryota</taxon>
        <taxon>Fungi</taxon>
        <taxon>Dikarya</taxon>
        <taxon>Ascomycota</taxon>
        <taxon>Saccharomycotina</taxon>
        <taxon>Lipomycetes</taxon>
        <taxon>Lipomycetales</taxon>
        <taxon>Lipomycetaceae</taxon>
        <taxon>Lipomyces</taxon>
    </lineage>
</organism>
<evidence type="ECO:0000313" key="1">
    <source>
        <dbReference type="EMBL" id="KAK9238071.1"/>
    </source>
</evidence>
<accession>A0ACC3T375</accession>
<comment type="caution">
    <text evidence="1">The sequence shown here is derived from an EMBL/GenBank/DDBJ whole genome shotgun (WGS) entry which is preliminary data.</text>
</comment>
<dbReference type="Proteomes" id="UP001433508">
    <property type="component" value="Unassembled WGS sequence"/>
</dbReference>